<sequence length="187" mass="20752">MKGYFQFLLTGLVLGLFTEAELKLVAGVNPPAFKIALFAYPVIMTISYAGSKLVDHFISSKWRGDILHYIAAGFFGLMVEWTLLGNGPGSNALQIGMFAMWTTFCFGPRILTRNSPVIEKGRRKFGSAFLITAILLTTFILLTPSPKAKIVITVLGLSGTYLIWSLWLLILGWQSTRSKQFPNIIIQ</sequence>
<feature type="transmembrane region" description="Helical" evidence="1">
    <location>
        <begin position="66"/>
        <end position="86"/>
    </location>
</feature>
<protein>
    <submittedName>
        <fullName evidence="2">Uncharacterized protein</fullName>
    </submittedName>
</protein>
<keyword evidence="1" id="KW-0812">Transmembrane</keyword>
<feature type="transmembrane region" description="Helical" evidence="1">
    <location>
        <begin position="32"/>
        <end position="54"/>
    </location>
</feature>
<organism evidence="2 3">
    <name type="scientific">Gimesia aquarii</name>
    <dbReference type="NCBI Taxonomy" id="2527964"/>
    <lineage>
        <taxon>Bacteria</taxon>
        <taxon>Pseudomonadati</taxon>
        <taxon>Planctomycetota</taxon>
        <taxon>Planctomycetia</taxon>
        <taxon>Planctomycetales</taxon>
        <taxon>Planctomycetaceae</taxon>
        <taxon>Gimesia</taxon>
    </lineage>
</organism>
<dbReference type="AlphaFoldDB" id="A0A517VXR8"/>
<gene>
    <name evidence="2" type="ORF">V144x_32840</name>
</gene>
<evidence type="ECO:0000313" key="3">
    <source>
        <dbReference type="Proteomes" id="UP000318704"/>
    </source>
</evidence>
<dbReference type="RefSeq" id="WP_144986097.1">
    <property type="nucleotide sequence ID" value="NZ_CP037920.1"/>
</dbReference>
<dbReference type="Proteomes" id="UP000318704">
    <property type="component" value="Chromosome"/>
</dbReference>
<dbReference type="KEGG" id="gaw:V144x_32840"/>
<feature type="transmembrane region" description="Helical" evidence="1">
    <location>
        <begin position="124"/>
        <end position="144"/>
    </location>
</feature>
<keyword evidence="1" id="KW-1133">Transmembrane helix</keyword>
<feature type="transmembrane region" description="Helical" evidence="1">
    <location>
        <begin position="150"/>
        <end position="171"/>
    </location>
</feature>
<feature type="transmembrane region" description="Helical" evidence="1">
    <location>
        <begin position="92"/>
        <end position="112"/>
    </location>
</feature>
<name>A0A517VXR8_9PLAN</name>
<proteinExistence type="predicted"/>
<dbReference type="EMBL" id="CP037920">
    <property type="protein sequence ID" value="QDT97802.1"/>
    <property type="molecule type" value="Genomic_DNA"/>
</dbReference>
<keyword evidence="1" id="KW-0472">Membrane</keyword>
<accession>A0A517VXR8</accession>
<evidence type="ECO:0000313" key="2">
    <source>
        <dbReference type="EMBL" id="QDT97802.1"/>
    </source>
</evidence>
<evidence type="ECO:0000256" key="1">
    <source>
        <dbReference type="SAM" id="Phobius"/>
    </source>
</evidence>
<reference evidence="2 3" key="1">
    <citation type="submission" date="2019-03" db="EMBL/GenBank/DDBJ databases">
        <title>Deep-cultivation of Planctomycetes and their phenomic and genomic characterization uncovers novel biology.</title>
        <authorList>
            <person name="Wiegand S."/>
            <person name="Jogler M."/>
            <person name="Boedeker C."/>
            <person name="Pinto D."/>
            <person name="Vollmers J."/>
            <person name="Rivas-Marin E."/>
            <person name="Kohn T."/>
            <person name="Peeters S.H."/>
            <person name="Heuer A."/>
            <person name="Rast P."/>
            <person name="Oberbeckmann S."/>
            <person name="Bunk B."/>
            <person name="Jeske O."/>
            <person name="Meyerdierks A."/>
            <person name="Storesund J.E."/>
            <person name="Kallscheuer N."/>
            <person name="Luecker S."/>
            <person name="Lage O.M."/>
            <person name="Pohl T."/>
            <person name="Merkel B.J."/>
            <person name="Hornburger P."/>
            <person name="Mueller R.-W."/>
            <person name="Bruemmer F."/>
            <person name="Labrenz M."/>
            <person name="Spormann A.M."/>
            <person name="Op den Camp H."/>
            <person name="Overmann J."/>
            <person name="Amann R."/>
            <person name="Jetten M.S.M."/>
            <person name="Mascher T."/>
            <person name="Medema M.H."/>
            <person name="Devos D.P."/>
            <person name="Kaster A.-K."/>
            <person name="Ovreas L."/>
            <person name="Rohde M."/>
            <person name="Galperin M.Y."/>
            <person name="Jogler C."/>
        </authorList>
    </citation>
    <scope>NUCLEOTIDE SEQUENCE [LARGE SCALE GENOMIC DNA]</scope>
    <source>
        <strain evidence="2 3">V144</strain>
    </source>
</reference>